<accession>A0A1T4XFQ7</accession>
<organism evidence="2 3">
    <name type="scientific">Prosthecobacter debontii</name>
    <dbReference type="NCBI Taxonomy" id="48467"/>
    <lineage>
        <taxon>Bacteria</taxon>
        <taxon>Pseudomonadati</taxon>
        <taxon>Verrucomicrobiota</taxon>
        <taxon>Verrucomicrobiia</taxon>
        <taxon>Verrucomicrobiales</taxon>
        <taxon>Verrucomicrobiaceae</taxon>
        <taxon>Prosthecobacter</taxon>
    </lineage>
</organism>
<evidence type="ECO:0000256" key="1">
    <source>
        <dbReference type="SAM" id="SignalP"/>
    </source>
</evidence>
<feature type="signal peptide" evidence="1">
    <location>
        <begin position="1"/>
        <end position="26"/>
    </location>
</feature>
<evidence type="ECO:0000313" key="3">
    <source>
        <dbReference type="Proteomes" id="UP000190774"/>
    </source>
</evidence>
<keyword evidence="3" id="KW-1185">Reference proteome</keyword>
<gene>
    <name evidence="2" type="ORF">SAMN02745166_01413</name>
</gene>
<dbReference type="STRING" id="48467.SAMN02745166_01413"/>
<sequence length="175" mass="19084">MTPMKRFLRASGLMVLLSLGVPSMSAAESGKEGRTLEDILSQIPDKELGKLRGGRDAAALAEVSKKLSAAEATKAATLRVKLDKAEEWDFPNQGNVKGWRVQSEVERLRAAGLYLEGRVTLYIKQEAVSELPKFRSGAEFLVTGQVSRCDVLQPSNGKTILNVDIQVSKLVEAKK</sequence>
<feature type="chain" id="PRO_5012391402" evidence="1">
    <location>
        <begin position="27"/>
        <end position="175"/>
    </location>
</feature>
<proteinExistence type="predicted"/>
<dbReference type="Proteomes" id="UP000190774">
    <property type="component" value="Unassembled WGS sequence"/>
</dbReference>
<name>A0A1T4XFQ7_9BACT</name>
<protein>
    <submittedName>
        <fullName evidence="2">Uncharacterized protein</fullName>
    </submittedName>
</protein>
<evidence type="ECO:0000313" key="2">
    <source>
        <dbReference type="EMBL" id="SKA88414.1"/>
    </source>
</evidence>
<reference evidence="3" key="1">
    <citation type="submission" date="2017-02" db="EMBL/GenBank/DDBJ databases">
        <authorList>
            <person name="Varghese N."/>
            <person name="Submissions S."/>
        </authorList>
    </citation>
    <scope>NUCLEOTIDE SEQUENCE [LARGE SCALE GENOMIC DNA]</scope>
    <source>
        <strain evidence="3">ATCC 700200</strain>
    </source>
</reference>
<keyword evidence="1" id="KW-0732">Signal</keyword>
<dbReference type="AlphaFoldDB" id="A0A1T4XFQ7"/>
<dbReference type="EMBL" id="FUYE01000004">
    <property type="protein sequence ID" value="SKA88414.1"/>
    <property type="molecule type" value="Genomic_DNA"/>
</dbReference>